<dbReference type="AlphaFoldDB" id="A0AAI9YND6"/>
<dbReference type="GO" id="GO:0042438">
    <property type="term" value="P:melanin biosynthetic process"/>
    <property type="evidence" value="ECO:0007669"/>
    <property type="project" value="UniProtKB-KW"/>
</dbReference>
<gene>
    <name evidence="11" type="ORF">CCOS01_12736</name>
</gene>
<dbReference type="PROSITE" id="PS00497">
    <property type="entry name" value="TYROSINASE_1"/>
    <property type="match status" value="1"/>
</dbReference>
<evidence type="ECO:0000256" key="7">
    <source>
        <dbReference type="ARBA" id="ARBA00048881"/>
    </source>
</evidence>
<evidence type="ECO:0000256" key="8">
    <source>
        <dbReference type="SAM" id="MobiDB-lite"/>
    </source>
</evidence>
<evidence type="ECO:0000313" key="12">
    <source>
        <dbReference type="Proteomes" id="UP001240678"/>
    </source>
</evidence>
<evidence type="ECO:0000256" key="2">
    <source>
        <dbReference type="ARBA" id="ARBA00011906"/>
    </source>
</evidence>
<dbReference type="Gene3D" id="1.10.1280.10">
    <property type="entry name" value="Di-copper center containing domain from catechol oxidase"/>
    <property type="match status" value="1"/>
</dbReference>
<evidence type="ECO:0000313" key="11">
    <source>
        <dbReference type="EMBL" id="KAK1517187.1"/>
    </source>
</evidence>
<dbReference type="PANTHER" id="PTHR11474:SF76">
    <property type="entry name" value="SHKT DOMAIN-CONTAINING PROTEIN"/>
    <property type="match status" value="1"/>
</dbReference>
<keyword evidence="3" id="KW-0479">Metal-binding</keyword>
<organism evidence="11 12">
    <name type="scientific">Colletotrichum costaricense</name>
    <dbReference type="NCBI Taxonomy" id="1209916"/>
    <lineage>
        <taxon>Eukaryota</taxon>
        <taxon>Fungi</taxon>
        <taxon>Dikarya</taxon>
        <taxon>Ascomycota</taxon>
        <taxon>Pezizomycotina</taxon>
        <taxon>Sordariomycetes</taxon>
        <taxon>Hypocreomycetidae</taxon>
        <taxon>Glomerellales</taxon>
        <taxon>Glomerellaceae</taxon>
        <taxon>Colletotrichum</taxon>
        <taxon>Colletotrichum acutatum species complex</taxon>
    </lineage>
</organism>
<sequence>MVLLMIKDDVQASRQERSRTLNQDELDTLVRAFQHIISLKPDEKNSYFTIAGYHGLPAPMYCQHFTVLFPTWHRAYLLRLENALRSAPGCSDLALPYWNETSSSSVKEGLPDIFTRKDYIFKDGTKVSNPLFSYKLQEDVHDLDNKGKDLSNGYTKPKGYNTVRYPYSGLVSSDFSAKTSDHNAEVNKLPPGQPTELLNGNIKRWLNLKAFENHEGQTVPAGIADNFKECLKAPNYTVFSNANSAQDWNTKKVEGGFGSVVVSLEEPHNSMHLAVGGFDVPGPDNDNSDVYPFANGDMGENDTAAFDPVFFFHHCFIDYMFWKWQDTHNKSKKLDIISGFKGTEGLSLDTPLDPFTREDITPGDTRPMTSNDVTDTANLGYDYPRPDFQAILPGPDLREGPKITATGINRARIRGSFVISTWTKGKNGQPDKLVDTKSVLSRWNVESCENCQNYLEIKSHRKLYGFSDDEALNSEFYALIHTRDNPEGIDTIEGNKIQTEIGTAQ</sequence>
<dbReference type="InterPro" id="IPR002227">
    <property type="entry name" value="Tyrosinase_Cu-bd"/>
</dbReference>
<evidence type="ECO:0000259" key="10">
    <source>
        <dbReference type="PROSITE" id="PS00498"/>
    </source>
</evidence>
<feature type="domain" description="Tyrosinase copper-binding" evidence="9">
    <location>
        <begin position="64"/>
        <end position="81"/>
    </location>
</feature>
<dbReference type="PRINTS" id="PR00092">
    <property type="entry name" value="TYROSINASE"/>
</dbReference>
<evidence type="ECO:0000256" key="6">
    <source>
        <dbReference type="ARBA" id="ARBA00048233"/>
    </source>
</evidence>
<proteinExistence type="inferred from homology"/>
<evidence type="ECO:0000256" key="3">
    <source>
        <dbReference type="ARBA" id="ARBA00022723"/>
    </source>
</evidence>
<evidence type="ECO:0000256" key="5">
    <source>
        <dbReference type="ARBA" id="ARBA00023101"/>
    </source>
</evidence>
<dbReference type="GO" id="GO:0004503">
    <property type="term" value="F:tyrosinase activity"/>
    <property type="evidence" value="ECO:0007669"/>
    <property type="project" value="UniProtKB-EC"/>
</dbReference>
<dbReference type="EMBL" id="MOOE01000015">
    <property type="protein sequence ID" value="KAK1517187.1"/>
    <property type="molecule type" value="Genomic_DNA"/>
</dbReference>
<dbReference type="PROSITE" id="PS00498">
    <property type="entry name" value="TYROSINASE_2"/>
    <property type="match status" value="1"/>
</dbReference>
<comment type="similarity">
    <text evidence="1">Belongs to the tyrosinase family.</text>
</comment>
<comment type="catalytic activity">
    <reaction evidence="6">
        <text>2 L-dopa + O2 = 2 L-dopaquinone + 2 H2O</text>
        <dbReference type="Rhea" id="RHEA:34287"/>
        <dbReference type="ChEBI" id="CHEBI:15377"/>
        <dbReference type="ChEBI" id="CHEBI:15379"/>
        <dbReference type="ChEBI" id="CHEBI:57504"/>
        <dbReference type="ChEBI" id="CHEBI:57924"/>
        <dbReference type="EC" id="1.14.18.1"/>
    </reaction>
</comment>
<dbReference type="PANTHER" id="PTHR11474">
    <property type="entry name" value="TYROSINASE FAMILY MEMBER"/>
    <property type="match status" value="1"/>
</dbReference>
<name>A0AAI9YND6_9PEZI</name>
<keyword evidence="12" id="KW-1185">Reference proteome</keyword>
<dbReference type="Proteomes" id="UP001240678">
    <property type="component" value="Unassembled WGS sequence"/>
</dbReference>
<dbReference type="GO" id="GO:0046872">
    <property type="term" value="F:metal ion binding"/>
    <property type="evidence" value="ECO:0007669"/>
    <property type="project" value="UniProtKB-KW"/>
</dbReference>
<keyword evidence="5" id="KW-0470">Melanin biosynthesis</keyword>
<reference evidence="11 12" key="1">
    <citation type="submission" date="2016-10" db="EMBL/GenBank/DDBJ databases">
        <title>The genome sequence of Colletotrichum fioriniae PJ7.</title>
        <authorList>
            <person name="Baroncelli R."/>
        </authorList>
    </citation>
    <scope>NUCLEOTIDE SEQUENCE [LARGE SCALE GENOMIC DNA]</scope>
    <source>
        <strain evidence="11 12">IMI 309622</strain>
    </source>
</reference>
<feature type="domain" description="Tyrosinase copper-binding" evidence="10">
    <location>
        <begin position="307"/>
        <end position="318"/>
    </location>
</feature>
<dbReference type="Pfam" id="PF00264">
    <property type="entry name" value="Tyrosinase"/>
    <property type="match status" value="1"/>
</dbReference>
<keyword evidence="4" id="KW-0186">Copper</keyword>
<dbReference type="InterPro" id="IPR008922">
    <property type="entry name" value="Di-copper_centre_dom_sf"/>
</dbReference>
<dbReference type="RefSeq" id="XP_060308932.1">
    <property type="nucleotide sequence ID" value="XM_060460884.1"/>
</dbReference>
<comment type="catalytic activity">
    <reaction evidence="7">
        <text>L-tyrosine + O2 = L-dopaquinone + H2O</text>
        <dbReference type="Rhea" id="RHEA:18117"/>
        <dbReference type="ChEBI" id="CHEBI:15377"/>
        <dbReference type="ChEBI" id="CHEBI:15379"/>
        <dbReference type="ChEBI" id="CHEBI:57924"/>
        <dbReference type="ChEBI" id="CHEBI:58315"/>
        <dbReference type="EC" id="1.14.18.1"/>
    </reaction>
</comment>
<evidence type="ECO:0000256" key="4">
    <source>
        <dbReference type="ARBA" id="ARBA00023008"/>
    </source>
</evidence>
<evidence type="ECO:0000256" key="1">
    <source>
        <dbReference type="ARBA" id="ARBA00009928"/>
    </source>
</evidence>
<dbReference type="GeneID" id="85344431"/>
<feature type="region of interest" description="Disordered" evidence="8">
    <location>
        <begin position="351"/>
        <end position="372"/>
    </location>
</feature>
<dbReference type="InterPro" id="IPR050316">
    <property type="entry name" value="Tyrosinase/Hemocyanin"/>
</dbReference>
<protein>
    <recommendedName>
        <fullName evidence="2">tyrosinase</fullName>
        <ecNumber evidence="2">1.14.18.1</ecNumber>
    </recommendedName>
</protein>
<comment type="caution">
    <text evidence="11">The sequence shown here is derived from an EMBL/GenBank/DDBJ whole genome shotgun (WGS) entry which is preliminary data.</text>
</comment>
<accession>A0AAI9YND6</accession>
<dbReference type="EC" id="1.14.18.1" evidence="2"/>
<evidence type="ECO:0000259" key="9">
    <source>
        <dbReference type="PROSITE" id="PS00497"/>
    </source>
</evidence>
<dbReference type="SUPFAM" id="SSF48056">
    <property type="entry name" value="Di-copper centre-containing domain"/>
    <property type="match status" value="1"/>
</dbReference>